<gene>
    <name evidence="1" type="ORF">HMPREF9145_0949</name>
</gene>
<evidence type="ECO:0000313" key="2">
    <source>
        <dbReference type="Proteomes" id="UP000017023"/>
    </source>
</evidence>
<protein>
    <submittedName>
        <fullName evidence="1">Uncharacterized protein</fullName>
    </submittedName>
</protein>
<accession>U2KM02</accession>
<dbReference type="EMBL" id="AWGW01000025">
    <property type="protein sequence ID" value="ERJ99516.1"/>
    <property type="molecule type" value="Genomic_DNA"/>
</dbReference>
<dbReference type="PATRIC" id="fig|1395125.3.peg.1861"/>
<comment type="caution">
    <text evidence="1">The sequence shown here is derived from an EMBL/GenBank/DDBJ whole genome shotgun (WGS) entry which is preliminary data.</text>
</comment>
<dbReference type="AlphaFoldDB" id="U2KM02"/>
<reference evidence="1 2" key="1">
    <citation type="submission" date="2013-08" db="EMBL/GenBank/DDBJ databases">
        <authorList>
            <person name="Durkin A.S."/>
            <person name="Haft D.R."/>
            <person name="McCorrison J."/>
            <person name="Torralba M."/>
            <person name="Gillis M."/>
            <person name="Haft D.H."/>
            <person name="Methe B."/>
            <person name="Sutton G."/>
            <person name="Nelson K.E."/>
        </authorList>
    </citation>
    <scope>NUCLEOTIDE SEQUENCE [LARGE SCALE GENOMIC DNA]</scope>
    <source>
        <strain evidence="1 2">F0493</strain>
    </source>
</reference>
<organism evidence="1 2">
    <name type="scientific">Segatella salivae F0493</name>
    <dbReference type="NCBI Taxonomy" id="1395125"/>
    <lineage>
        <taxon>Bacteria</taxon>
        <taxon>Pseudomonadati</taxon>
        <taxon>Bacteroidota</taxon>
        <taxon>Bacteroidia</taxon>
        <taxon>Bacteroidales</taxon>
        <taxon>Prevotellaceae</taxon>
        <taxon>Segatella</taxon>
    </lineage>
</organism>
<dbReference type="Proteomes" id="UP000017023">
    <property type="component" value="Unassembled WGS sequence"/>
</dbReference>
<proteinExistence type="predicted"/>
<name>U2KM02_9BACT</name>
<sequence>MKQSYNQTLNSMPSITYYAIENNKPYTYAIHVILHFPFISAQGEVIDGLLA</sequence>
<evidence type="ECO:0000313" key="1">
    <source>
        <dbReference type="EMBL" id="ERJ99516.1"/>
    </source>
</evidence>